<evidence type="ECO:0000313" key="2">
    <source>
        <dbReference type="Proteomes" id="UP000283975"/>
    </source>
</evidence>
<dbReference type="AlphaFoldDB" id="A0A414AZS7"/>
<dbReference type="EMBL" id="QSHZ01000003">
    <property type="protein sequence ID" value="RHC58035.1"/>
    <property type="molecule type" value="Genomic_DNA"/>
</dbReference>
<proteinExistence type="predicted"/>
<accession>A0A414AZS7</accession>
<reference evidence="1 2" key="1">
    <citation type="submission" date="2018-08" db="EMBL/GenBank/DDBJ databases">
        <title>A genome reference for cultivated species of the human gut microbiota.</title>
        <authorList>
            <person name="Zou Y."/>
            <person name="Xue W."/>
            <person name="Luo G."/>
        </authorList>
    </citation>
    <scope>NUCLEOTIDE SEQUENCE [LARGE SCALE GENOMIC DNA]</scope>
    <source>
        <strain evidence="1 2">AM35-14</strain>
    </source>
</reference>
<dbReference type="Proteomes" id="UP000283975">
    <property type="component" value="Unassembled WGS sequence"/>
</dbReference>
<protein>
    <submittedName>
        <fullName evidence="1">Uncharacterized protein</fullName>
    </submittedName>
</protein>
<name>A0A414AZS7_9FIRM</name>
<evidence type="ECO:0000313" key="1">
    <source>
        <dbReference type="EMBL" id="RHC58035.1"/>
    </source>
</evidence>
<organism evidence="1 2">
    <name type="scientific">Enterocloster bolteae</name>
    <dbReference type="NCBI Taxonomy" id="208479"/>
    <lineage>
        <taxon>Bacteria</taxon>
        <taxon>Bacillati</taxon>
        <taxon>Bacillota</taxon>
        <taxon>Clostridia</taxon>
        <taxon>Lachnospirales</taxon>
        <taxon>Lachnospiraceae</taxon>
        <taxon>Enterocloster</taxon>
    </lineage>
</organism>
<gene>
    <name evidence="1" type="ORF">DW839_04565</name>
</gene>
<comment type="caution">
    <text evidence="1">The sequence shown here is derived from an EMBL/GenBank/DDBJ whole genome shotgun (WGS) entry which is preliminary data.</text>
</comment>
<sequence length="73" mass="8064">MGNGNLTAKEDISIENLYNFIRASLVALQPTDGFGEADFTCPICGSQAHIRRDKGEIYNNGDISCRCGYSFHF</sequence>